<dbReference type="STRING" id="1210046.B277_13764"/>
<evidence type="ECO:0000313" key="1">
    <source>
        <dbReference type="EMBL" id="EKA60232.1"/>
    </source>
</evidence>
<dbReference type="AlphaFoldDB" id="K1E4F6"/>
<comment type="caution">
    <text evidence="1">The sequence shown here is derived from an EMBL/GenBank/DDBJ whole genome shotgun (WGS) entry which is preliminary data.</text>
</comment>
<dbReference type="EMBL" id="ALWX01000068">
    <property type="protein sequence ID" value="EKA60232.1"/>
    <property type="molecule type" value="Genomic_DNA"/>
</dbReference>
<reference evidence="1 2" key="1">
    <citation type="journal article" date="2012" name="J. Bacteriol.">
        <title>Genome Sequence of Janibacter hoylei MTCC8307, Isolated from the Stratospheric Air.</title>
        <authorList>
            <person name="Pawar S.P."/>
            <person name="Dhotre D.P."/>
            <person name="Shetty S.A."/>
            <person name="Chowdhury S.P."/>
            <person name="Chaudhari B.L."/>
            <person name="Shouche Y.S."/>
        </authorList>
    </citation>
    <scope>NUCLEOTIDE SEQUENCE [LARGE SCALE GENOMIC DNA]</scope>
    <source>
        <strain evidence="1 2">PVAS-1</strain>
    </source>
</reference>
<name>K1E4F6_9MICO</name>
<accession>K1E4F6</accession>
<proteinExistence type="predicted"/>
<protein>
    <submittedName>
        <fullName evidence="1">Uncharacterized protein</fullName>
    </submittedName>
</protein>
<organism evidence="1 2">
    <name type="scientific">Janibacter hoylei PVAS-1</name>
    <dbReference type="NCBI Taxonomy" id="1210046"/>
    <lineage>
        <taxon>Bacteria</taxon>
        <taxon>Bacillati</taxon>
        <taxon>Actinomycetota</taxon>
        <taxon>Actinomycetes</taxon>
        <taxon>Micrococcales</taxon>
        <taxon>Intrasporangiaceae</taxon>
        <taxon>Janibacter</taxon>
    </lineage>
</organism>
<evidence type="ECO:0000313" key="2">
    <source>
        <dbReference type="Proteomes" id="UP000004474"/>
    </source>
</evidence>
<dbReference type="Proteomes" id="UP000004474">
    <property type="component" value="Unassembled WGS sequence"/>
</dbReference>
<sequence>MARAMSRGPSSGTTVLRANAVAAAASGATSVAADRRSLRSLRSKRLEGGRPVIVCMTTTVPVIEAVQ</sequence>
<gene>
    <name evidence="1" type="ORF">B277_13764</name>
</gene>